<keyword evidence="2" id="KW-0472">Membrane</keyword>
<evidence type="ECO:0000256" key="2">
    <source>
        <dbReference type="SAM" id="Phobius"/>
    </source>
</evidence>
<gene>
    <name evidence="4" type="ORF">PVAND_013643</name>
</gene>
<dbReference type="InterPro" id="IPR001736">
    <property type="entry name" value="PLipase_D/transphosphatidylase"/>
</dbReference>
<dbReference type="Proteomes" id="UP001107558">
    <property type="component" value="Chromosome 1"/>
</dbReference>
<dbReference type="Pfam" id="PF13918">
    <property type="entry name" value="PLDc_3"/>
    <property type="match status" value="1"/>
</dbReference>
<name>A0A9J6CQC2_POLVA</name>
<dbReference type="EMBL" id="JADBJN010000001">
    <property type="protein sequence ID" value="KAG5684409.1"/>
    <property type="molecule type" value="Genomic_DNA"/>
</dbReference>
<proteinExistence type="inferred from homology"/>
<dbReference type="PANTHER" id="PTHR10185">
    <property type="entry name" value="PHOSPHOLIPASE D - RELATED"/>
    <property type="match status" value="1"/>
</dbReference>
<dbReference type="Gene3D" id="3.30.870.10">
    <property type="entry name" value="Endonuclease Chain A"/>
    <property type="match status" value="2"/>
</dbReference>
<evidence type="ECO:0000313" key="5">
    <source>
        <dbReference type="Proteomes" id="UP001107558"/>
    </source>
</evidence>
<dbReference type="SMART" id="SM00155">
    <property type="entry name" value="PLDc"/>
    <property type="match status" value="2"/>
</dbReference>
<comment type="caution">
    <text evidence="4">The sequence shown here is derived from an EMBL/GenBank/DDBJ whole genome shotgun (WGS) entry which is preliminary data.</text>
</comment>
<protein>
    <recommendedName>
        <fullName evidence="3">PLD phosphodiesterase domain-containing protein</fullName>
    </recommendedName>
</protein>
<feature type="domain" description="PLD phosphodiesterase" evidence="3">
    <location>
        <begin position="330"/>
        <end position="357"/>
    </location>
</feature>
<keyword evidence="5" id="KW-1185">Reference proteome</keyword>
<dbReference type="OrthoDB" id="1923775at2759"/>
<evidence type="ECO:0000313" key="4">
    <source>
        <dbReference type="EMBL" id="KAG5684409.1"/>
    </source>
</evidence>
<feature type="transmembrane region" description="Helical" evidence="2">
    <location>
        <begin position="171"/>
        <end position="189"/>
    </location>
</feature>
<organism evidence="4 5">
    <name type="scientific">Polypedilum vanderplanki</name>
    <name type="common">Sleeping chironomid midge</name>
    <dbReference type="NCBI Taxonomy" id="319348"/>
    <lineage>
        <taxon>Eukaryota</taxon>
        <taxon>Metazoa</taxon>
        <taxon>Ecdysozoa</taxon>
        <taxon>Arthropoda</taxon>
        <taxon>Hexapoda</taxon>
        <taxon>Insecta</taxon>
        <taxon>Pterygota</taxon>
        <taxon>Neoptera</taxon>
        <taxon>Endopterygota</taxon>
        <taxon>Diptera</taxon>
        <taxon>Nematocera</taxon>
        <taxon>Chironomoidea</taxon>
        <taxon>Chironomidae</taxon>
        <taxon>Chironominae</taxon>
        <taxon>Polypedilum</taxon>
        <taxon>Polypedilum</taxon>
    </lineage>
</organism>
<dbReference type="InterPro" id="IPR032803">
    <property type="entry name" value="PLDc_3"/>
</dbReference>
<sequence>MPVSGFWDYIHIGRSRTSNDDDEDPTAHNLQEGLFQIASQTCNILVQVNNTNNINLGSSFNYKDFETKQFSSKYGESSNSRDVANKNTFFDLESSVVLLQPKQSTPTKVRFSRLSEYKRRLSTVLESNNRDLNQVPVGDDDFELWDYSQMLRNQQRYKWNNNGMVCKPSCIPIFFILILIVLVVLLPLLDSHNDNKVLGRNGTIIGWNCVDECSIQLVESIPEGLVYDPDSPSFMSTYDAWTQLINDTQKQLLIGSFYWTLKSDEVYNHSSSIYGDKIFHSLLNAGTERKIDIRIAQNMPSQVSPNIDTEIFQKRKAAKVRSVNFPRLLGGGVLHTKLWISDNKHFYIGSANMDWRSLSQVKELGVLVNNCSCLTKDLTKIFNIYWELGRNDSVIPSKWSDKFNTGINMDKPMLVNYNNNYLFSTFFSNSPPPLNAKGRTNDLDAIVHTILSAEKYVKISVMDYFPLQLYSPKITYWGEIDNALRTAAINNRVSVKLLISYWNHSRPSEDYFLKSLTDLSGSYKGVDIQVKRFIVPATEEQKKIPFGRVNHNKYMVTDQVAYIGTSNWSGDYFTNTAGVGFVAQDTVNDRSDNVTTLRSQLDSIFERDWNSKYAVNQDKLES</sequence>
<dbReference type="GO" id="GO:0003824">
    <property type="term" value="F:catalytic activity"/>
    <property type="evidence" value="ECO:0007669"/>
    <property type="project" value="InterPro"/>
</dbReference>
<accession>A0A9J6CQC2</accession>
<keyword evidence="2" id="KW-1133">Transmembrane helix</keyword>
<dbReference type="PROSITE" id="PS50035">
    <property type="entry name" value="PLD"/>
    <property type="match status" value="2"/>
</dbReference>
<dbReference type="SUPFAM" id="SSF56024">
    <property type="entry name" value="Phospholipase D/nuclease"/>
    <property type="match status" value="2"/>
</dbReference>
<evidence type="ECO:0000256" key="1">
    <source>
        <dbReference type="ARBA" id="ARBA00008664"/>
    </source>
</evidence>
<dbReference type="CDD" id="cd09107">
    <property type="entry name" value="PLDc_vPLD3_4_5_like_2"/>
    <property type="match status" value="1"/>
</dbReference>
<feature type="domain" description="PLD phosphodiesterase" evidence="3">
    <location>
        <begin position="546"/>
        <end position="572"/>
    </location>
</feature>
<dbReference type="PANTHER" id="PTHR10185:SF17">
    <property type="entry name" value="GM01519P-RELATED"/>
    <property type="match status" value="1"/>
</dbReference>
<keyword evidence="2" id="KW-0812">Transmembrane</keyword>
<dbReference type="CDD" id="cd09106">
    <property type="entry name" value="PLDc_vPLD3_4_5_like_1"/>
    <property type="match status" value="1"/>
</dbReference>
<reference evidence="4" key="1">
    <citation type="submission" date="2021-03" db="EMBL/GenBank/DDBJ databases">
        <title>Chromosome level genome of the anhydrobiotic midge Polypedilum vanderplanki.</title>
        <authorList>
            <person name="Yoshida Y."/>
            <person name="Kikawada T."/>
            <person name="Gusev O."/>
        </authorList>
    </citation>
    <scope>NUCLEOTIDE SEQUENCE</scope>
    <source>
        <strain evidence="4">NIAS01</strain>
        <tissue evidence="4">Whole body or cell culture</tissue>
    </source>
</reference>
<comment type="similarity">
    <text evidence="1">Belongs to the phospholipase D family.</text>
</comment>
<dbReference type="InterPro" id="IPR050874">
    <property type="entry name" value="Diverse_PLD-related"/>
</dbReference>
<evidence type="ECO:0000259" key="3">
    <source>
        <dbReference type="PROSITE" id="PS50035"/>
    </source>
</evidence>
<dbReference type="AlphaFoldDB" id="A0A9J6CQC2"/>